<proteinExistence type="inferred from homology"/>
<keyword evidence="6 7" id="KW-0368">Histidine biosynthesis</keyword>
<dbReference type="PANTHER" id="PTHR42945">
    <property type="entry name" value="HISTIDINE BIOSYNTHESIS BIFUNCTIONAL PROTEIN"/>
    <property type="match status" value="1"/>
</dbReference>
<comment type="caution">
    <text evidence="9">The sequence shown here is derived from an EMBL/GenBank/DDBJ whole genome shotgun (WGS) entry which is preliminary data.</text>
</comment>
<keyword evidence="3 7" id="KW-0963">Cytoplasm</keyword>
<feature type="binding site" evidence="7">
    <location>
        <position position="103"/>
    </location>
    <ligand>
        <name>Zn(2+)</name>
        <dbReference type="ChEBI" id="CHEBI:29105"/>
        <note>ligand shared between dimeric partners</note>
    </ligand>
</feature>
<dbReference type="RefSeq" id="WP_027311480.1">
    <property type="nucleotide sequence ID" value="NZ_JAUESS010000007.1"/>
</dbReference>
<keyword evidence="10" id="KW-1185">Reference proteome</keyword>
<evidence type="ECO:0000259" key="8">
    <source>
        <dbReference type="Pfam" id="PF01502"/>
    </source>
</evidence>
<feature type="binding site" evidence="7">
    <location>
        <position position="96"/>
    </location>
    <ligand>
        <name>Zn(2+)</name>
        <dbReference type="ChEBI" id="CHEBI:29105"/>
        <note>ligand shared between dimeric partners</note>
    </ligand>
</feature>
<protein>
    <recommendedName>
        <fullName evidence="7">Phosphoribosyl-AMP cyclohydrolase</fullName>
        <shortName evidence="7">PRA-CH</shortName>
        <ecNumber evidence="7">3.5.4.19</ecNumber>
    </recommendedName>
</protein>
<comment type="function">
    <text evidence="7">Catalyzes the hydrolysis of the adenine ring of phosphoribosyl-AMP.</text>
</comment>
<evidence type="ECO:0000256" key="4">
    <source>
        <dbReference type="ARBA" id="ARBA00022605"/>
    </source>
</evidence>
<comment type="similarity">
    <text evidence="7">Belongs to the PRA-CH family.</text>
</comment>
<evidence type="ECO:0000313" key="10">
    <source>
        <dbReference type="Proteomes" id="UP001589628"/>
    </source>
</evidence>
<feature type="binding site" evidence="7">
    <location>
        <position position="80"/>
    </location>
    <ligand>
        <name>Mg(2+)</name>
        <dbReference type="ChEBI" id="CHEBI:18420"/>
    </ligand>
</feature>
<evidence type="ECO:0000256" key="1">
    <source>
        <dbReference type="ARBA" id="ARBA00000024"/>
    </source>
</evidence>
<dbReference type="Proteomes" id="UP001589628">
    <property type="component" value="Unassembled WGS sequence"/>
</dbReference>
<feature type="binding site" evidence="7">
    <location>
        <position position="79"/>
    </location>
    <ligand>
        <name>Zn(2+)</name>
        <dbReference type="ChEBI" id="CHEBI:29105"/>
        <note>ligand shared between dimeric partners</note>
    </ligand>
</feature>
<dbReference type="GO" id="GO:0004635">
    <property type="term" value="F:phosphoribosyl-AMP cyclohydrolase activity"/>
    <property type="evidence" value="ECO:0007669"/>
    <property type="project" value="UniProtKB-EC"/>
</dbReference>
<name>A0ABV5Z9L0_9GAMM</name>
<keyword evidence="7" id="KW-0479">Metal-binding</keyword>
<evidence type="ECO:0000256" key="3">
    <source>
        <dbReference type="ARBA" id="ARBA00022490"/>
    </source>
</evidence>
<dbReference type="Pfam" id="PF01502">
    <property type="entry name" value="PRA-CH"/>
    <property type="match status" value="1"/>
</dbReference>
<comment type="catalytic activity">
    <reaction evidence="1 7">
        <text>1-(5-phospho-beta-D-ribosyl)-5'-AMP + H2O = 1-(5-phospho-beta-D-ribosyl)-5-[(5-phospho-beta-D-ribosylamino)methylideneamino]imidazole-4-carboxamide</text>
        <dbReference type="Rhea" id="RHEA:20049"/>
        <dbReference type="ChEBI" id="CHEBI:15377"/>
        <dbReference type="ChEBI" id="CHEBI:58435"/>
        <dbReference type="ChEBI" id="CHEBI:59457"/>
        <dbReference type="EC" id="3.5.4.19"/>
    </reaction>
</comment>
<dbReference type="EMBL" id="JBHLZN010000002">
    <property type="protein sequence ID" value="MFB9885968.1"/>
    <property type="molecule type" value="Genomic_DNA"/>
</dbReference>
<evidence type="ECO:0000313" key="9">
    <source>
        <dbReference type="EMBL" id="MFB9885968.1"/>
    </source>
</evidence>
<dbReference type="Gene3D" id="3.10.20.810">
    <property type="entry name" value="Phosphoribosyl-AMP cyclohydrolase"/>
    <property type="match status" value="1"/>
</dbReference>
<keyword evidence="7" id="KW-0460">Magnesium</keyword>
<comment type="pathway">
    <text evidence="2 7">Amino-acid biosynthesis; L-histidine biosynthesis; L-histidine from 5-phospho-alpha-D-ribose 1-diphosphate: step 3/9.</text>
</comment>
<gene>
    <name evidence="7 9" type="primary">hisI</name>
    <name evidence="9" type="ORF">ACFFLH_06075</name>
</gene>
<evidence type="ECO:0000256" key="6">
    <source>
        <dbReference type="ARBA" id="ARBA00023102"/>
    </source>
</evidence>
<dbReference type="HAMAP" id="MF_01021">
    <property type="entry name" value="HisI"/>
    <property type="match status" value="1"/>
</dbReference>
<dbReference type="InterPro" id="IPR038019">
    <property type="entry name" value="PRib_AMP_CycHydrolase_sf"/>
</dbReference>
<evidence type="ECO:0000256" key="2">
    <source>
        <dbReference type="ARBA" id="ARBA00005169"/>
    </source>
</evidence>
<dbReference type="SUPFAM" id="SSF141734">
    <property type="entry name" value="HisI-like"/>
    <property type="match status" value="1"/>
</dbReference>
<keyword evidence="5 7" id="KW-0378">Hydrolase</keyword>
<evidence type="ECO:0000256" key="5">
    <source>
        <dbReference type="ARBA" id="ARBA00022801"/>
    </source>
</evidence>
<comment type="cofactor">
    <cofactor evidence="7">
        <name>Mg(2+)</name>
        <dbReference type="ChEBI" id="CHEBI:18420"/>
    </cofactor>
    <text evidence="7">Binds 1 Mg(2+) ion per subunit.</text>
</comment>
<comment type="cofactor">
    <cofactor evidence="7">
        <name>Zn(2+)</name>
        <dbReference type="ChEBI" id="CHEBI:29105"/>
    </cofactor>
    <text evidence="7">Binds 1 zinc ion per subunit.</text>
</comment>
<dbReference type="InterPro" id="IPR026660">
    <property type="entry name" value="PRA-CH"/>
</dbReference>
<accession>A0ABV5Z9L0</accession>
<evidence type="ECO:0000256" key="7">
    <source>
        <dbReference type="HAMAP-Rule" id="MF_01021"/>
    </source>
</evidence>
<dbReference type="EC" id="3.5.4.19" evidence="7"/>
<reference evidence="9 10" key="1">
    <citation type="submission" date="2024-09" db="EMBL/GenBank/DDBJ databases">
        <authorList>
            <person name="Sun Q."/>
            <person name="Mori K."/>
        </authorList>
    </citation>
    <scope>NUCLEOTIDE SEQUENCE [LARGE SCALE GENOMIC DNA]</scope>
    <source>
        <strain evidence="9 10">ATCC 51285</strain>
    </source>
</reference>
<keyword evidence="4 7" id="KW-0028">Amino-acid biosynthesis</keyword>
<feature type="binding site" evidence="7">
    <location>
        <position position="78"/>
    </location>
    <ligand>
        <name>Mg(2+)</name>
        <dbReference type="ChEBI" id="CHEBI:18420"/>
    </ligand>
</feature>
<dbReference type="NCBIfam" id="NF000768">
    <property type="entry name" value="PRK00051.1"/>
    <property type="match status" value="1"/>
</dbReference>
<comment type="subunit">
    <text evidence="7">Homodimer.</text>
</comment>
<feature type="binding site" evidence="7">
    <location>
        <position position="82"/>
    </location>
    <ligand>
        <name>Mg(2+)</name>
        <dbReference type="ChEBI" id="CHEBI:18420"/>
    </ligand>
</feature>
<keyword evidence="7" id="KW-0862">Zinc</keyword>
<comment type="subcellular location">
    <subcellularLocation>
        <location evidence="7">Cytoplasm</location>
    </subcellularLocation>
</comment>
<feature type="domain" description="Phosphoribosyl-AMP cyclohydrolase" evidence="8">
    <location>
        <begin position="31"/>
        <end position="105"/>
    </location>
</feature>
<sequence>MSQAWLEQVKWNADGLVAAIAQDVHSGKVLMMAWMNAEALQLTVQEGRAIYWSRSRNKLWRKGEDSGHVQKLHDIRLDCDGDCLLLQVEQLGGVACHTGREHCFYFQWQDAQWVPVEPVRKDPKDIYG</sequence>
<dbReference type="PANTHER" id="PTHR42945:SF1">
    <property type="entry name" value="HISTIDINE BIOSYNTHESIS BIFUNCTIONAL PROTEIN HIS7"/>
    <property type="match status" value="1"/>
</dbReference>
<organism evidence="9 10">
    <name type="scientific">Balneatrix alpica</name>
    <dbReference type="NCBI Taxonomy" id="75684"/>
    <lineage>
        <taxon>Bacteria</taxon>
        <taxon>Pseudomonadati</taxon>
        <taxon>Pseudomonadota</taxon>
        <taxon>Gammaproteobacteria</taxon>
        <taxon>Oceanospirillales</taxon>
        <taxon>Balneatrichaceae</taxon>
        <taxon>Balneatrix</taxon>
    </lineage>
</organism>
<dbReference type="InterPro" id="IPR002496">
    <property type="entry name" value="PRib_AMP_CycHydrolase_dom"/>
</dbReference>